<dbReference type="Pfam" id="PF07690">
    <property type="entry name" value="MFS_1"/>
    <property type="match status" value="1"/>
</dbReference>
<evidence type="ECO:0000256" key="6">
    <source>
        <dbReference type="SAM" id="Phobius"/>
    </source>
</evidence>
<dbReference type="InterPro" id="IPR050930">
    <property type="entry name" value="MFS_Vesicular_Transporter"/>
</dbReference>
<dbReference type="AlphaFoldDB" id="A0A1V9XWR7"/>
<dbReference type="SUPFAM" id="SSF103473">
    <property type="entry name" value="MFS general substrate transporter"/>
    <property type="match status" value="1"/>
</dbReference>
<evidence type="ECO:0000256" key="2">
    <source>
        <dbReference type="ARBA" id="ARBA00022448"/>
    </source>
</evidence>
<name>A0A1V9XWR7_9ACAR</name>
<keyword evidence="8" id="KW-1185">Reference proteome</keyword>
<sequence length="307" mass="32922">MQNSEKMAPENLSDGRYWTSGKISTAFVVSFGKMVQLLCCLGLAPFYPEEAMERKNSSIQIGIVFGIYPLVGFLCSPVVGQVLSKGYGPKKILCCGLLMDCTFMTIFSMLYKIHHSTWFFVGSVLCRGIQSVGVTLSSVTYYGVAAANFPDKMSLFIPIIETMSGLGVMVGPTIGGVLHQVGGFSTPFLTFAGMTFAFLVITVIILPPVKVTGKPMSGILSSDGDPSTLSIRAIVADWRMVIDVAMVFAGFVTVSFNDASLAILLDRFGLNSAHKGAAFLISACCYSIASLAYGRVGKKVVFISPHM</sequence>
<feature type="transmembrane region" description="Helical" evidence="6">
    <location>
        <begin position="277"/>
        <end position="296"/>
    </location>
</feature>
<dbReference type="GO" id="GO:0016020">
    <property type="term" value="C:membrane"/>
    <property type="evidence" value="ECO:0007669"/>
    <property type="project" value="UniProtKB-SubCell"/>
</dbReference>
<evidence type="ECO:0000313" key="8">
    <source>
        <dbReference type="Proteomes" id="UP000192247"/>
    </source>
</evidence>
<comment type="caution">
    <text evidence="7">The sequence shown here is derived from an EMBL/GenBank/DDBJ whole genome shotgun (WGS) entry which is preliminary data.</text>
</comment>
<feature type="transmembrane region" description="Helical" evidence="6">
    <location>
        <begin position="59"/>
        <end position="80"/>
    </location>
</feature>
<feature type="transmembrane region" description="Helical" evidence="6">
    <location>
        <begin position="92"/>
        <end position="111"/>
    </location>
</feature>
<dbReference type="InterPro" id="IPR011701">
    <property type="entry name" value="MFS"/>
</dbReference>
<feature type="transmembrane region" description="Helical" evidence="6">
    <location>
        <begin position="184"/>
        <end position="206"/>
    </location>
</feature>
<gene>
    <name evidence="7" type="ORF">BIW11_06750</name>
</gene>
<feature type="transmembrane region" description="Helical" evidence="6">
    <location>
        <begin position="26"/>
        <end position="47"/>
    </location>
</feature>
<keyword evidence="2" id="KW-0813">Transport</keyword>
<accession>A0A1V9XWR7</accession>
<evidence type="ECO:0000256" key="1">
    <source>
        <dbReference type="ARBA" id="ARBA00004141"/>
    </source>
</evidence>
<dbReference type="Gene3D" id="1.20.1250.20">
    <property type="entry name" value="MFS general substrate transporter like domains"/>
    <property type="match status" value="1"/>
</dbReference>
<organism evidence="7 8">
    <name type="scientific">Tropilaelaps mercedesae</name>
    <dbReference type="NCBI Taxonomy" id="418985"/>
    <lineage>
        <taxon>Eukaryota</taxon>
        <taxon>Metazoa</taxon>
        <taxon>Ecdysozoa</taxon>
        <taxon>Arthropoda</taxon>
        <taxon>Chelicerata</taxon>
        <taxon>Arachnida</taxon>
        <taxon>Acari</taxon>
        <taxon>Parasitiformes</taxon>
        <taxon>Mesostigmata</taxon>
        <taxon>Gamasina</taxon>
        <taxon>Dermanyssoidea</taxon>
        <taxon>Laelapidae</taxon>
        <taxon>Tropilaelaps</taxon>
    </lineage>
</organism>
<dbReference type="InParanoid" id="A0A1V9XWR7"/>
<keyword evidence="5 6" id="KW-0472">Membrane</keyword>
<feature type="transmembrane region" description="Helical" evidence="6">
    <location>
        <begin position="240"/>
        <end position="265"/>
    </location>
</feature>
<evidence type="ECO:0000256" key="3">
    <source>
        <dbReference type="ARBA" id="ARBA00022692"/>
    </source>
</evidence>
<dbReference type="PANTHER" id="PTHR23506:SF26">
    <property type="entry name" value="MFS-TYPE TRANSPORTER SLC18B1"/>
    <property type="match status" value="1"/>
</dbReference>
<dbReference type="EMBL" id="MNPL01002872">
    <property type="protein sequence ID" value="OQR77920.1"/>
    <property type="molecule type" value="Genomic_DNA"/>
</dbReference>
<protein>
    <submittedName>
        <fullName evidence="7">Synaptic vesicular amine transporter-like</fullName>
    </submittedName>
</protein>
<keyword evidence="3 6" id="KW-0812">Transmembrane</keyword>
<evidence type="ECO:0000256" key="4">
    <source>
        <dbReference type="ARBA" id="ARBA00022989"/>
    </source>
</evidence>
<proteinExistence type="predicted"/>
<dbReference type="GO" id="GO:0022857">
    <property type="term" value="F:transmembrane transporter activity"/>
    <property type="evidence" value="ECO:0007669"/>
    <property type="project" value="InterPro"/>
</dbReference>
<dbReference type="OrthoDB" id="6505564at2759"/>
<dbReference type="Proteomes" id="UP000192247">
    <property type="component" value="Unassembled WGS sequence"/>
</dbReference>
<reference evidence="7 8" key="1">
    <citation type="journal article" date="2017" name="Gigascience">
        <title>Draft genome of the honey bee ectoparasitic mite, Tropilaelaps mercedesae, is shaped by the parasitic life history.</title>
        <authorList>
            <person name="Dong X."/>
            <person name="Armstrong S.D."/>
            <person name="Xia D."/>
            <person name="Makepeace B.L."/>
            <person name="Darby A.C."/>
            <person name="Kadowaki T."/>
        </authorList>
    </citation>
    <scope>NUCLEOTIDE SEQUENCE [LARGE SCALE GENOMIC DNA]</scope>
    <source>
        <strain evidence="7">Wuxi-XJTLU</strain>
    </source>
</reference>
<feature type="transmembrane region" description="Helical" evidence="6">
    <location>
        <begin position="117"/>
        <end position="143"/>
    </location>
</feature>
<evidence type="ECO:0000256" key="5">
    <source>
        <dbReference type="ARBA" id="ARBA00023136"/>
    </source>
</evidence>
<keyword evidence="4 6" id="KW-1133">Transmembrane helix</keyword>
<evidence type="ECO:0000313" key="7">
    <source>
        <dbReference type="EMBL" id="OQR77920.1"/>
    </source>
</evidence>
<dbReference type="InterPro" id="IPR036259">
    <property type="entry name" value="MFS_trans_sf"/>
</dbReference>
<feature type="transmembrane region" description="Helical" evidence="6">
    <location>
        <begin position="155"/>
        <end position="178"/>
    </location>
</feature>
<dbReference type="STRING" id="418985.A0A1V9XWR7"/>
<comment type="subcellular location">
    <subcellularLocation>
        <location evidence="1">Membrane</location>
        <topology evidence="1">Multi-pass membrane protein</topology>
    </subcellularLocation>
</comment>
<dbReference type="PANTHER" id="PTHR23506">
    <property type="entry name" value="GH10249P"/>
    <property type="match status" value="1"/>
</dbReference>